<reference evidence="1" key="1">
    <citation type="submission" date="2021-02" db="EMBL/GenBank/DDBJ databases">
        <authorList>
            <person name="Nowell W R."/>
        </authorList>
    </citation>
    <scope>NUCLEOTIDE SEQUENCE</scope>
</reference>
<dbReference type="AlphaFoldDB" id="A0A8S3BAA3"/>
<protein>
    <submittedName>
        <fullName evidence="1">Uncharacterized protein</fullName>
    </submittedName>
</protein>
<feature type="non-terminal residue" evidence="1">
    <location>
        <position position="59"/>
    </location>
</feature>
<evidence type="ECO:0000313" key="2">
    <source>
        <dbReference type="Proteomes" id="UP000676336"/>
    </source>
</evidence>
<dbReference type="Proteomes" id="UP000676336">
    <property type="component" value="Unassembled WGS sequence"/>
</dbReference>
<comment type="caution">
    <text evidence="1">The sequence shown here is derived from an EMBL/GenBank/DDBJ whole genome shotgun (WGS) entry which is preliminary data.</text>
</comment>
<dbReference type="EMBL" id="CAJOBI010147439">
    <property type="protein sequence ID" value="CAF4796154.1"/>
    <property type="molecule type" value="Genomic_DNA"/>
</dbReference>
<sequence length="59" mass="7275">MNKLEELSLWDREEELKVIQAQFLREQKLEQIQDRQRNHDLCLQLMRQRHESEIESAVL</sequence>
<organism evidence="1 2">
    <name type="scientific">Rotaria magnacalcarata</name>
    <dbReference type="NCBI Taxonomy" id="392030"/>
    <lineage>
        <taxon>Eukaryota</taxon>
        <taxon>Metazoa</taxon>
        <taxon>Spiralia</taxon>
        <taxon>Gnathifera</taxon>
        <taxon>Rotifera</taxon>
        <taxon>Eurotatoria</taxon>
        <taxon>Bdelloidea</taxon>
        <taxon>Philodinida</taxon>
        <taxon>Philodinidae</taxon>
        <taxon>Rotaria</taxon>
    </lineage>
</organism>
<evidence type="ECO:0000313" key="1">
    <source>
        <dbReference type="EMBL" id="CAF4796154.1"/>
    </source>
</evidence>
<proteinExistence type="predicted"/>
<gene>
    <name evidence="1" type="ORF">SMN809_LOCUS46977</name>
</gene>
<accession>A0A8S3BAA3</accession>
<name>A0A8S3BAA3_9BILA</name>